<evidence type="ECO:0000259" key="15">
    <source>
        <dbReference type="Pfam" id="PF02931"/>
    </source>
</evidence>
<evidence type="ECO:0000256" key="5">
    <source>
        <dbReference type="ARBA" id="ARBA00023018"/>
    </source>
</evidence>
<keyword evidence="3 14" id="KW-0812">Transmembrane</keyword>
<dbReference type="Gene3D" id="2.70.170.10">
    <property type="entry name" value="Neurotransmitter-gated ion-channel ligand-binding domain"/>
    <property type="match status" value="1"/>
</dbReference>
<evidence type="ECO:0000256" key="13">
    <source>
        <dbReference type="ARBA" id="ARBA00034099"/>
    </source>
</evidence>
<evidence type="ECO:0000256" key="1">
    <source>
        <dbReference type="ARBA" id="ARBA00022448"/>
    </source>
</evidence>
<dbReference type="InterPro" id="IPR006201">
    <property type="entry name" value="Neur_channel"/>
</dbReference>
<dbReference type="InterPro" id="IPR036719">
    <property type="entry name" value="Neuro-gated_channel_TM_sf"/>
</dbReference>
<dbReference type="EMBL" id="KB199650">
    <property type="protein sequence ID" value="ESP05663.1"/>
    <property type="molecule type" value="Genomic_DNA"/>
</dbReference>
<dbReference type="PRINTS" id="PR00254">
    <property type="entry name" value="NICOTINICR"/>
</dbReference>
<dbReference type="InterPro" id="IPR006029">
    <property type="entry name" value="Neurotrans-gated_channel_TM"/>
</dbReference>
<feature type="non-terminal residue" evidence="17">
    <location>
        <position position="1"/>
    </location>
</feature>
<evidence type="ECO:0000313" key="17">
    <source>
        <dbReference type="EMBL" id="ESP05663.1"/>
    </source>
</evidence>
<evidence type="ECO:0000256" key="4">
    <source>
        <dbReference type="ARBA" id="ARBA00022989"/>
    </source>
</evidence>
<keyword evidence="6 14" id="KW-0406">Ion transport</keyword>
<comment type="caution">
    <text evidence="14">Lacks conserved residue(s) required for the propagation of feature annotation.</text>
</comment>
<protein>
    <recommendedName>
        <fullName evidence="19">Neurotransmitter-gated ion-channel ligand-binding domain-containing protein</fullName>
    </recommendedName>
</protein>
<evidence type="ECO:0000256" key="7">
    <source>
        <dbReference type="ARBA" id="ARBA00023136"/>
    </source>
</evidence>
<keyword evidence="11" id="KW-1071">Ligand-gated ion channel</keyword>
<comment type="similarity">
    <text evidence="14">Belongs to the ligand-gated ion channel (TC 1.A.9) family.</text>
</comment>
<dbReference type="HOGENOM" id="CLU_018074_2_0_1"/>
<feature type="non-terminal residue" evidence="17">
    <location>
        <position position="290"/>
    </location>
</feature>
<gene>
    <name evidence="17" type="ORF">LOTGIDRAFT_73468</name>
</gene>
<evidence type="ECO:0000256" key="8">
    <source>
        <dbReference type="ARBA" id="ARBA00023157"/>
    </source>
</evidence>
<dbReference type="OrthoDB" id="6153337at2759"/>
<evidence type="ECO:0000256" key="9">
    <source>
        <dbReference type="ARBA" id="ARBA00023170"/>
    </source>
</evidence>
<evidence type="ECO:0000256" key="6">
    <source>
        <dbReference type="ARBA" id="ARBA00023065"/>
    </source>
</evidence>
<dbReference type="Pfam" id="PF02931">
    <property type="entry name" value="Neur_chan_LBD"/>
    <property type="match status" value="1"/>
</dbReference>
<dbReference type="Pfam" id="PF02932">
    <property type="entry name" value="Neur_chan_memb"/>
    <property type="match status" value="1"/>
</dbReference>
<keyword evidence="4 14" id="KW-1133">Transmembrane helix</keyword>
<dbReference type="Proteomes" id="UP000030746">
    <property type="component" value="Unassembled WGS sequence"/>
</dbReference>
<evidence type="ECO:0000256" key="2">
    <source>
        <dbReference type="ARBA" id="ARBA00022475"/>
    </source>
</evidence>
<dbReference type="FunFam" id="2.70.170.10:FF:000028">
    <property type="entry name" value="AcetylCholine Receptor"/>
    <property type="match status" value="1"/>
</dbReference>
<dbReference type="STRING" id="225164.V4B575"/>
<dbReference type="InterPro" id="IPR018000">
    <property type="entry name" value="Neurotransmitter_ion_chnl_CS"/>
</dbReference>
<reference evidence="17 18" key="1">
    <citation type="journal article" date="2013" name="Nature">
        <title>Insights into bilaterian evolution from three spiralian genomes.</title>
        <authorList>
            <person name="Simakov O."/>
            <person name="Marletaz F."/>
            <person name="Cho S.J."/>
            <person name="Edsinger-Gonzales E."/>
            <person name="Havlak P."/>
            <person name="Hellsten U."/>
            <person name="Kuo D.H."/>
            <person name="Larsson T."/>
            <person name="Lv J."/>
            <person name="Arendt D."/>
            <person name="Savage R."/>
            <person name="Osoegawa K."/>
            <person name="de Jong P."/>
            <person name="Grimwood J."/>
            <person name="Chapman J.A."/>
            <person name="Shapiro H."/>
            <person name="Aerts A."/>
            <person name="Otillar R.P."/>
            <person name="Terry A.Y."/>
            <person name="Boore J.L."/>
            <person name="Grigoriev I.V."/>
            <person name="Lindberg D.R."/>
            <person name="Seaver E.C."/>
            <person name="Weisblat D.A."/>
            <person name="Putnam N.H."/>
            <person name="Rokhsar D.S."/>
        </authorList>
    </citation>
    <scope>NUCLEOTIDE SEQUENCE [LARGE SCALE GENOMIC DNA]</scope>
</reference>
<feature type="domain" description="Neurotransmitter-gated ion-channel ligand-binding" evidence="15">
    <location>
        <begin position="2"/>
        <end position="199"/>
    </location>
</feature>
<feature type="domain" description="Neurotransmitter-gated ion-channel transmembrane" evidence="16">
    <location>
        <begin position="206"/>
        <end position="289"/>
    </location>
</feature>
<comment type="subcellular location">
    <subcellularLocation>
        <location evidence="13">Synaptic cell membrane</location>
        <topology evidence="13">Multi-pass membrane protein</topology>
    </subcellularLocation>
</comment>
<dbReference type="CDD" id="cd19051">
    <property type="entry name" value="LGIC_TM_cation"/>
    <property type="match status" value="1"/>
</dbReference>
<evidence type="ECO:0000256" key="10">
    <source>
        <dbReference type="ARBA" id="ARBA00023180"/>
    </source>
</evidence>
<keyword evidence="18" id="KW-1185">Reference proteome</keyword>
<keyword evidence="5" id="KW-0770">Synapse</keyword>
<dbReference type="CDD" id="cd18989">
    <property type="entry name" value="LGIC_ECD_cation"/>
    <property type="match status" value="1"/>
</dbReference>
<dbReference type="OMA" id="FINNCIL"/>
<dbReference type="GeneID" id="20252086"/>
<dbReference type="InterPro" id="IPR038050">
    <property type="entry name" value="Neuro_actylchol_rec"/>
</dbReference>
<dbReference type="PANTHER" id="PTHR18945">
    <property type="entry name" value="NEUROTRANSMITTER GATED ION CHANNEL"/>
    <property type="match status" value="1"/>
</dbReference>
<dbReference type="GO" id="GO:0022848">
    <property type="term" value="F:acetylcholine-gated monoatomic cation-selective channel activity"/>
    <property type="evidence" value="ECO:0007669"/>
    <property type="project" value="InterPro"/>
</dbReference>
<dbReference type="RefSeq" id="XP_009044208.1">
    <property type="nucleotide sequence ID" value="XM_009045960.1"/>
</dbReference>
<evidence type="ECO:0000256" key="14">
    <source>
        <dbReference type="RuleBase" id="RU000687"/>
    </source>
</evidence>
<dbReference type="SUPFAM" id="SSF63712">
    <property type="entry name" value="Nicotinic receptor ligand binding domain-like"/>
    <property type="match status" value="1"/>
</dbReference>
<feature type="transmembrane region" description="Helical" evidence="14">
    <location>
        <begin position="202"/>
        <end position="225"/>
    </location>
</feature>
<evidence type="ECO:0000313" key="18">
    <source>
        <dbReference type="Proteomes" id="UP000030746"/>
    </source>
</evidence>
<proteinExistence type="inferred from homology"/>
<accession>V4B575</accession>
<dbReference type="AlphaFoldDB" id="V4B575"/>
<keyword evidence="7 14" id="KW-0472">Membrane</keyword>
<dbReference type="PRINTS" id="PR00252">
    <property type="entry name" value="NRIONCHANNEL"/>
</dbReference>
<dbReference type="GO" id="GO:0004888">
    <property type="term" value="F:transmembrane signaling receptor activity"/>
    <property type="evidence" value="ECO:0007669"/>
    <property type="project" value="InterPro"/>
</dbReference>
<dbReference type="KEGG" id="lgi:LOTGIDRAFT_73468"/>
<dbReference type="SUPFAM" id="SSF90112">
    <property type="entry name" value="Neurotransmitter-gated ion-channel transmembrane pore"/>
    <property type="match status" value="1"/>
</dbReference>
<evidence type="ECO:0000259" key="16">
    <source>
        <dbReference type="Pfam" id="PF02932"/>
    </source>
</evidence>
<feature type="transmembrane region" description="Helical" evidence="14">
    <location>
        <begin position="261"/>
        <end position="287"/>
    </location>
</feature>
<sequence>KHLYNSIFFEFNTDILPVSVKDGVVLFISFHLISIIDLEEKEQTLITYGYPAFAWLDTRLTWNIYEHAGIEHINIPQSRIWIPDISVMNSVKEPVQLGYDMFRLMISNDGFVIWYPAMLIKSACDVNIRYYPLDKQQCSIQFASSPLELIFFNIINDTIILDEYTPNGQWELIETSVYFENLTTIRQIFTVNLTLKRRYPFYLLNMIIPIIILSCLGSLVFILPAASGEKMSLSTTVLLAYVVFLTIITDNMPHTSTQSPLLVIYLIVLVAMSASSVILSTIVLRVYHKD</sequence>
<feature type="transmembrane region" description="Helical" evidence="14">
    <location>
        <begin position="231"/>
        <end position="249"/>
    </location>
</feature>
<evidence type="ECO:0000256" key="3">
    <source>
        <dbReference type="ARBA" id="ARBA00022692"/>
    </source>
</evidence>
<evidence type="ECO:0000256" key="11">
    <source>
        <dbReference type="ARBA" id="ARBA00023286"/>
    </source>
</evidence>
<evidence type="ECO:0008006" key="19">
    <source>
        <dbReference type="Google" id="ProtNLM"/>
    </source>
</evidence>
<dbReference type="PROSITE" id="PS00236">
    <property type="entry name" value="NEUROTR_ION_CHANNEL"/>
    <property type="match status" value="1"/>
</dbReference>
<dbReference type="InterPro" id="IPR006202">
    <property type="entry name" value="Neur_chan_lig-bd"/>
</dbReference>
<keyword evidence="9" id="KW-0675">Receptor</keyword>
<dbReference type="Gene3D" id="1.20.58.390">
    <property type="entry name" value="Neurotransmitter-gated ion-channel transmembrane domain"/>
    <property type="match status" value="1"/>
</dbReference>
<name>V4B575_LOTGI</name>
<keyword evidence="10" id="KW-0325">Glycoprotein</keyword>
<keyword evidence="2" id="KW-1003">Cell membrane</keyword>
<dbReference type="GO" id="GO:0045211">
    <property type="term" value="C:postsynaptic membrane"/>
    <property type="evidence" value="ECO:0007669"/>
    <property type="project" value="InterPro"/>
</dbReference>
<keyword evidence="1 14" id="KW-0813">Transport</keyword>
<evidence type="ECO:0000256" key="12">
    <source>
        <dbReference type="ARBA" id="ARBA00023303"/>
    </source>
</evidence>
<keyword evidence="8" id="KW-1015">Disulfide bond</keyword>
<dbReference type="InterPro" id="IPR036734">
    <property type="entry name" value="Neur_chan_lig-bd_sf"/>
</dbReference>
<dbReference type="CTD" id="20252086"/>
<organism evidence="17 18">
    <name type="scientific">Lottia gigantea</name>
    <name type="common">Giant owl limpet</name>
    <dbReference type="NCBI Taxonomy" id="225164"/>
    <lineage>
        <taxon>Eukaryota</taxon>
        <taxon>Metazoa</taxon>
        <taxon>Spiralia</taxon>
        <taxon>Lophotrochozoa</taxon>
        <taxon>Mollusca</taxon>
        <taxon>Gastropoda</taxon>
        <taxon>Patellogastropoda</taxon>
        <taxon>Lottioidea</taxon>
        <taxon>Lottiidae</taxon>
        <taxon>Lottia</taxon>
    </lineage>
</organism>
<keyword evidence="12 14" id="KW-0407">Ion channel</keyword>
<dbReference type="InterPro" id="IPR002394">
    <property type="entry name" value="Nicotinic_acetylcholine_rcpt"/>
</dbReference>